<organism evidence="2 3">
    <name type="scientific">Ananas comosus</name>
    <name type="common">Pineapple</name>
    <name type="synonym">Ananas ananas</name>
    <dbReference type="NCBI Taxonomy" id="4615"/>
    <lineage>
        <taxon>Eukaryota</taxon>
        <taxon>Viridiplantae</taxon>
        <taxon>Streptophyta</taxon>
        <taxon>Embryophyta</taxon>
        <taxon>Tracheophyta</taxon>
        <taxon>Spermatophyta</taxon>
        <taxon>Magnoliopsida</taxon>
        <taxon>Liliopsida</taxon>
        <taxon>Poales</taxon>
        <taxon>Bromeliaceae</taxon>
        <taxon>Bromelioideae</taxon>
        <taxon>Ananas</taxon>
    </lineage>
</organism>
<protein>
    <submittedName>
        <fullName evidence="3">Uncharacterized protein LOC109725009</fullName>
    </submittedName>
</protein>
<name>A0A6P5GPC9_ANACO</name>
<evidence type="ECO:0000313" key="3">
    <source>
        <dbReference type="RefSeq" id="XP_020109637.1"/>
    </source>
</evidence>
<dbReference type="GeneID" id="109725009"/>
<feature type="compositionally biased region" description="Pro residues" evidence="1">
    <location>
        <begin position="140"/>
        <end position="149"/>
    </location>
</feature>
<gene>
    <name evidence="3" type="primary">LOC109725009</name>
</gene>
<evidence type="ECO:0000256" key="1">
    <source>
        <dbReference type="SAM" id="MobiDB-lite"/>
    </source>
</evidence>
<reference evidence="3" key="2">
    <citation type="submission" date="2025-08" db="UniProtKB">
        <authorList>
            <consortium name="RefSeq"/>
        </authorList>
    </citation>
    <scope>IDENTIFICATION</scope>
</reference>
<feature type="compositionally biased region" description="Low complexity" evidence="1">
    <location>
        <begin position="67"/>
        <end position="77"/>
    </location>
</feature>
<keyword evidence="2" id="KW-1185">Reference proteome</keyword>
<dbReference type="Proteomes" id="UP000515123">
    <property type="component" value="Linkage group 19"/>
</dbReference>
<proteinExistence type="predicted"/>
<dbReference type="RefSeq" id="XP_020109637.1">
    <property type="nucleotide sequence ID" value="XM_020254048.1"/>
</dbReference>
<feature type="compositionally biased region" description="Low complexity" evidence="1">
    <location>
        <begin position="44"/>
        <end position="54"/>
    </location>
</feature>
<evidence type="ECO:0000313" key="2">
    <source>
        <dbReference type="Proteomes" id="UP000515123"/>
    </source>
</evidence>
<dbReference type="AlphaFoldDB" id="A0A6P5GPC9"/>
<feature type="region of interest" description="Disordered" evidence="1">
    <location>
        <begin position="44"/>
        <end position="107"/>
    </location>
</feature>
<accession>A0A6P5GPC9</accession>
<dbReference type="OrthoDB" id="745015at2759"/>
<sequence length="160" mass="16752">MMPTAKAKASGRPRHRSLCEKSAAIAVNIVKTSSLVLAKMALGPPQSSSAAAPANRNRSHGIPPVEASAPSPAAAAADADDHQTDTRSTVAAATAPMPHPTKSYVKEPDIKLKAEEYIRMVRERHFSDATASAADLANCIPPPPQPPPAVRKWSAHAVGR</sequence>
<feature type="region of interest" description="Disordered" evidence="1">
    <location>
        <begin position="137"/>
        <end position="160"/>
    </location>
</feature>
<reference evidence="2" key="1">
    <citation type="journal article" date="2015" name="Nat. Genet.">
        <title>The pineapple genome and the evolution of CAM photosynthesis.</title>
        <authorList>
            <person name="Ming R."/>
            <person name="VanBuren R."/>
            <person name="Wai C.M."/>
            <person name="Tang H."/>
            <person name="Schatz M.C."/>
            <person name="Bowers J.E."/>
            <person name="Lyons E."/>
            <person name="Wang M.L."/>
            <person name="Chen J."/>
            <person name="Biggers E."/>
            <person name="Zhang J."/>
            <person name="Huang L."/>
            <person name="Zhang L."/>
            <person name="Miao W."/>
            <person name="Zhang J."/>
            <person name="Ye Z."/>
            <person name="Miao C."/>
            <person name="Lin Z."/>
            <person name="Wang H."/>
            <person name="Zhou H."/>
            <person name="Yim W.C."/>
            <person name="Priest H.D."/>
            <person name="Zheng C."/>
            <person name="Woodhouse M."/>
            <person name="Edger P.P."/>
            <person name="Guyot R."/>
            <person name="Guo H.B."/>
            <person name="Guo H."/>
            <person name="Zheng G."/>
            <person name="Singh R."/>
            <person name="Sharma A."/>
            <person name="Min X."/>
            <person name="Zheng Y."/>
            <person name="Lee H."/>
            <person name="Gurtowski J."/>
            <person name="Sedlazeck F.J."/>
            <person name="Harkess A."/>
            <person name="McKain M.R."/>
            <person name="Liao Z."/>
            <person name="Fang J."/>
            <person name="Liu J."/>
            <person name="Zhang X."/>
            <person name="Zhang Q."/>
            <person name="Hu W."/>
            <person name="Qin Y."/>
            <person name="Wang K."/>
            <person name="Chen L.Y."/>
            <person name="Shirley N."/>
            <person name="Lin Y.R."/>
            <person name="Liu L.Y."/>
            <person name="Hernandez A.G."/>
            <person name="Wright C.L."/>
            <person name="Bulone V."/>
            <person name="Tuskan G.A."/>
            <person name="Heath K."/>
            <person name="Zee F."/>
            <person name="Moore P.H."/>
            <person name="Sunkar R."/>
            <person name="Leebens-Mack J.H."/>
            <person name="Mockler T."/>
            <person name="Bennetzen J.L."/>
            <person name="Freeling M."/>
            <person name="Sankoff D."/>
            <person name="Paterson A.H."/>
            <person name="Zhu X."/>
            <person name="Yang X."/>
            <person name="Smith J.A."/>
            <person name="Cushman J.C."/>
            <person name="Paull R.E."/>
            <person name="Yu Q."/>
        </authorList>
    </citation>
    <scope>NUCLEOTIDE SEQUENCE [LARGE SCALE GENOMIC DNA]</scope>
    <source>
        <strain evidence="2">cv. F153</strain>
    </source>
</reference>